<evidence type="ECO:0000313" key="3">
    <source>
        <dbReference type="Proteomes" id="UP001432027"/>
    </source>
</evidence>
<dbReference type="Proteomes" id="UP001432027">
    <property type="component" value="Unassembled WGS sequence"/>
</dbReference>
<organism evidence="2 3">
    <name type="scientific">Pristionchus entomophagus</name>
    <dbReference type="NCBI Taxonomy" id="358040"/>
    <lineage>
        <taxon>Eukaryota</taxon>
        <taxon>Metazoa</taxon>
        <taxon>Ecdysozoa</taxon>
        <taxon>Nematoda</taxon>
        <taxon>Chromadorea</taxon>
        <taxon>Rhabditida</taxon>
        <taxon>Rhabditina</taxon>
        <taxon>Diplogasteromorpha</taxon>
        <taxon>Diplogasteroidea</taxon>
        <taxon>Neodiplogasteridae</taxon>
        <taxon>Pristionchus</taxon>
    </lineage>
</organism>
<comment type="caution">
    <text evidence="2">The sequence shown here is derived from an EMBL/GenBank/DDBJ whole genome shotgun (WGS) entry which is preliminary data.</text>
</comment>
<gene>
    <name evidence="2" type="ORF">PENTCL1PPCAC_25108</name>
</gene>
<accession>A0AAV5UA09</accession>
<evidence type="ECO:0000256" key="1">
    <source>
        <dbReference type="SAM" id="MobiDB-lite"/>
    </source>
</evidence>
<keyword evidence="3" id="KW-1185">Reference proteome</keyword>
<evidence type="ECO:0000313" key="2">
    <source>
        <dbReference type="EMBL" id="GMT02934.1"/>
    </source>
</evidence>
<sequence>MEGRGGGIPMERGIRFGMVQTVTVKRKIETTFCSYCYENDPFGLTEYLKGLKGHGEKRGRNMGGVSQPQKGAGPTSGRSFSLQSLVTRRQLCSTERDGGHVSLQSAGCEQMVRVGGGCSCCGCCRSGRIGTAREDQTTVLVHRRTLGHGLLRCSVRDSCSIGGGVGDGGVILEGAGRPLPGIRCCGRCSSGSCSRAGGTAGSSRS</sequence>
<feature type="region of interest" description="Disordered" evidence="1">
    <location>
        <begin position="55"/>
        <end position="79"/>
    </location>
</feature>
<proteinExistence type="predicted"/>
<dbReference type="EMBL" id="BTSX01000006">
    <property type="protein sequence ID" value="GMT02934.1"/>
    <property type="molecule type" value="Genomic_DNA"/>
</dbReference>
<dbReference type="AlphaFoldDB" id="A0AAV5UA09"/>
<name>A0AAV5UA09_9BILA</name>
<protein>
    <submittedName>
        <fullName evidence="2">Uncharacterized protein</fullName>
    </submittedName>
</protein>
<reference evidence="2" key="1">
    <citation type="submission" date="2023-10" db="EMBL/GenBank/DDBJ databases">
        <title>Genome assembly of Pristionchus species.</title>
        <authorList>
            <person name="Yoshida K."/>
            <person name="Sommer R.J."/>
        </authorList>
    </citation>
    <scope>NUCLEOTIDE SEQUENCE</scope>
    <source>
        <strain evidence="2">RS0144</strain>
    </source>
</reference>